<dbReference type="RefSeq" id="WP_076733519.1">
    <property type="nucleotide sequence ID" value="NZ_CP019352.1"/>
</dbReference>
<proteinExistence type="predicted"/>
<protein>
    <recommendedName>
        <fullName evidence="4">DUF3124 domain-containing protein</fullName>
    </recommendedName>
</protein>
<dbReference type="InterPro" id="IPR021471">
    <property type="entry name" value="DUF3124"/>
</dbReference>
<dbReference type="Pfam" id="PF11322">
    <property type="entry name" value="DUF3124"/>
    <property type="match status" value="1"/>
</dbReference>
<keyword evidence="1" id="KW-0732">Signal</keyword>
<dbReference type="Proteomes" id="UP000187506">
    <property type="component" value="Chromosome"/>
</dbReference>
<feature type="chain" id="PRO_5042237639" description="DUF3124 domain-containing protein" evidence="1">
    <location>
        <begin position="20"/>
        <end position="170"/>
    </location>
</feature>
<gene>
    <name evidence="2" type="ORF">BWR22_09920</name>
</gene>
<organism evidence="2 3">
    <name type="scientific">Lacinutrix venerupis</name>
    <dbReference type="NCBI Taxonomy" id="1486034"/>
    <lineage>
        <taxon>Bacteria</taxon>
        <taxon>Pseudomonadati</taxon>
        <taxon>Bacteroidota</taxon>
        <taxon>Flavobacteriia</taxon>
        <taxon>Flavobacteriales</taxon>
        <taxon>Flavobacteriaceae</taxon>
        <taxon>Lacinutrix</taxon>
    </lineage>
</organism>
<feature type="signal peptide" evidence="1">
    <location>
        <begin position="1"/>
        <end position="19"/>
    </location>
</feature>
<sequence length="170" mass="19381">MKKTIFLFFIVLLIFNCNNDVTNEALPSNHLEKYKWNNKLEDSLVSGSTYLSVYSQIYSITEHKKLDLTATISIRNINKRDTVFIKTANYYDTKGDLIRTYLTTPIFVKPMQTIEIVIDEKDQTGGAGANFVFDWLAPKKVNSPYFEGVMITTYGQQGLSLTTQGVEIKN</sequence>
<evidence type="ECO:0000313" key="2">
    <source>
        <dbReference type="EMBL" id="APY00613.1"/>
    </source>
</evidence>
<evidence type="ECO:0008006" key="4">
    <source>
        <dbReference type="Google" id="ProtNLM"/>
    </source>
</evidence>
<dbReference type="AlphaFoldDB" id="A0AAC9LP75"/>
<name>A0AAC9LP75_9FLAO</name>
<dbReference type="KEGG" id="lvn:BWR22_09920"/>
<reference evidence="2 3" key="1">
    <citation type="submission" date="2017-01" db="EMBL/GenBank/DDBJ databases">
        <title>Complete genome of Lacinutrix venerupis DOK2-8 isolated from seawater in Dokdo.</title>
        <authorList>
            <person name="Chi W.-J."/>
            <person name="Kim J.H."/>
        </authorList>
    </citation>
    <scope>NUCLEOTIDE SEQUENCE [LARGE SCALE GENOMIC DNA]</scope>
    <source>
        <strain evidence="2 3">DOK2-8</strain>
    </source>
</reference>
<evidence type="ECO:0000256" key="1">
    <source>
        <dbReference type="SAM" id="SignalP"/>
    </source>
</evidence>
<keyword evidence="3" id="KW-1185">Reference proteome</keyword>
<dbReference type="EMBL" id="CP019352">
    <property type="protein sequence ID" value="APY00613.1"/>
    <property type="molecule type" value="Genomic_DNA"/>
</dbReference>
<accession>A0AAC9LP75</accession>
<evidence type="ECO:0000313" key="3">
    <source>
        <dbReference type="Proteomes" id="UP000187506"/>
    </source>
</evidence>